<feature type="transmembrane region" description="Helical" evidence="3">
    <location>
        <begin position="109"/>
        <end position="127"/>
    </location>
</feature>
<evidence type="ECO:0000256" key="3">
    <source>
        <dbReference type="SAM" id="Phobius"/>
    </source>
</evidence>
<evidence type="ECO:0000313" key="4">
    <source>
        <dbReference type="EMBL" id="GHP08150.1"/>
    </source>
</evidence>
<keyword evidence="1" id="KW-0175">Coiled coil</keyword>
<feature type="transmembrane region" description="Helical" evidence="3">
    <location>
        <begin position="178"/>
        <end position="203"/>
    </location>
</feature>
<feature type="compositionally biased region" description="Low complexity" evidence="2">
    <location>
        <begin position="58"/>
        <end position="84"/>
    </location>
</feature>
<evidence type="ECO:0000313" key="5">
    <source>
        <dbReference type="Proteomes" id="UP000660262"/>
    </source>
</evidence>
<evidence type="ECO:0000256" key="2">
    <source>
        <dbReference type="SAM" id="MobiDB-lite"/>
    </source>
</evidence>
<organism evidence="4 5">
    <name type="scientific">Pycnococcus provasolii</name>
    <dbReference type="NCBI Taxonomy" id="41880"/>
    <lineage>
        <taxon>Eukaryota</taxon>
        <taxon>Viridiplantae</taxon>
        <taxon>Chlorophyta</taxon>
        <taxon>Pseudoscourfieldiophyceae</taxon>
        <taxon>Pseudoscourfieldiales</taxon>
        <taxon>Pycnococcaceae</taxon>
        <taxon>Pycnococcus</taxon>
    </lineage>
</organism>
<keyword evidence="3" id="KW-0812">Transmembrane</keyword>
<protein>
    <submittedName>
        <fullName evidence="4">Uncharacterized protein</fullName>
    </submittedName>
</protein>
<keyword evidence="3" id="KW-0472">Membrane</keyword>
<keyword evidence="3" id="KW-1133">Transmembrane helix</keyword>
<sequence length="343" mass="36599">MAAVSLLRTVACTCRYTRVQGDSPRTSGHISWVTHRSGRMLPVLGICSSTLWGDPPLSRRSFSSSSPRQRNGGSRVSRVGSESRTITHASPRETDNDAITTTETSTEDGVYYALAPAVAVFVLSSAFSPDNTQITTLVAASLAAMSDAASYALLIPASEDELTDVGDNIDEDSSDDNINYVIATVVAAIPFASPLALVALALAETTWRRRTLFAAAGIYTLPLLTAPEGGRASLAVLAAVLASLHVQLERVAASRRRFDKNAASAFGPAALIARAGVGAARGAKEIGTIAPKAARKAAELATSEERRQAEEVRRELERIEDAEEAQRLKADLDDFDRRLEEEK</sequence>
<comment type="caution">
    <text evidence="4">The sequence shown here is derived from an EMBL/GenBank/DDBJ whole genome shotgun (WGS) entry which is preliminary data.</text>
</comment>
<gene>
    <name evidence="4" type="ORF">PPROV_000689200</name>
</gene>
<keyword evidence="5" id="KW-1185">Reference proteome</keyword>
<dbReference type="Proteomes" id="UP000660262">
    <property type="component" value="Unassembled WGS sequence"/>
</dbReference>
<name>A0A830HQU5_9CHLO</name>
<dbReference type="AlphaFoldDB" id="A0A830HQU5"/>
<dbReference type="EMBL" id="BNJQ01000019">
    <property type="protein sequence ID" value="GHP08150.1"/>
    <property type="molecule type" value="Genomic_DNA"/>
</dbReference>
<evidence type="ECO:0000256" key="1">
    <source>
        <dbReference type="SAM" id="Coils"/>
    </source>
</evidence>
<reference evidence="4" key="1">
    <citation type="submission" date="2020-10" db="EMBL/GenBank/DDBJ databases">
        <title>Unveiling of a novel bifunctional photoreceptor, Dualchrome1, isolated from a cosmopolitan green alga.</title>
        <authorList>
            <person name="Suzuki S."/>
            <person name="Kawachi M."/>
        </authorList>
    </citation>
    <scope>NUCLEOTIDE SEQUENCE</scope>
    <source>
        <strain evidence="4">NIES 2893</strain>
    </source>
</reference>
<feature type="region of interest" description="Disordered" evidence="2">
    <location>
        <begin position="58"/>
        <end position="99"/>
    </location>
</feature>
<proteinExistence type="predicted"/>
<accession>A0A830HQU5</accession>
<feature type="coiled-coil region" evidence="1">
    <location>
        <begin position="295"/>
        <end position="329"/>
    </location>
</feature>